<feature type="compositionally biased region" description="Polar residues" evidence="2">
    <location>
        <begin position="1"/>
        <end position="12"/>
    </location>
</feature>
<protein>
    <submittedName>
        <fullName evidence="4">MBL fold metallo-hydrolase</fullName>
    </submittedName>
</protein>
<dbReference type="InterPro" id="IPR001279">
    <property type="entry name" value="Metallo-B-lactamas"/>
</dbReference>
<dbReference type="InterPro" id="IPR051682">
    <property type="entry name" value="Mito_Persulfide_Diox"/>
</dbReference>
<sequence length="301" mass="33201">MPTDIYSKTSASRGPGSPTVVGFHEPDTGSCQYICIDDATGKCALIDVVQQFDPKSFGTRFDHAQWALDYIADHGLTLEWILDTHPHADHFIAAAWLKDKTGVQTAIGEKVRDIAVLWRDYYNLPDGFPIDPHFDHLFAEGDTFQIGDLEVSVMLSPGHTLGSITYVVGDAVFAHDTLMQPDAGSSRADFPGGSASELYDSIMRILDRPDDHRIFVGHDYGTKTRDLPSWESTVGEQKTQNIHLGGDVSKADFVALREGRDATLALPNRMLAALQVNLRDGRMPDPEADGHSYLKMPVNKF</sequence>
<dbReference type="Gene3D" id="3.60.15.10">
    <property type="entry name" value="Ribonuclease Z/Hydroxyacylglutathione hydrolase-like"/>
    <property type="match status" value="1"/>
</dbReference>
<evidence type="ECO:0000313" key="5">
    <source>
        <dbReference type="Proteomes" id="UP001138961"/>
    </source>
</evidence>
<accession>A0ABS8BRR9</accession>
<evidence type="ECO:0000256" key="2">
    <source>
        <dbReference type="SAM" id="MobiDB-lite"/>
    </source>
</evidence>
<dbReference type="RefSeq" id="WP_226747364.1">
    <property type="nucleotide sequence ID" value="NZ_JAJATZ010000002.1"/>
</dbReference>
<reference evidence="4" key="1">
    <citation type="submission" date="2021-10" db="EMBL/GenBank/DDBJ databases">
        <title>Loktanella gaetbuli sp. nov., isolated from a tidal flat.</title>
        <authorList>
            <person name="Park S."/>
            <person name="Yoon J.-H."/>
        </authorList>
    </citation>
    <scope>NUCLEOTIDE SEQUENCE</scope>
    <source>
        <strain evidence="4">TSTF-M6</strain>
    </source>
</reference>
<dbReference type="InterPro" id="IPR036866">
    <property type="entry name" value="RibonucZ/Hydroxyglut_hydro"/>
</dbReference>
<dbReference type="Pfam" id="PF00753">
    <property type="entry name" value="Lactamase_B"/>
    <property type="match status" value="1"/>
</dbReference>
<feature type="domain" description="Metallo-beta-lactamase" evidence="3">
    <location>
        <begin position="28"/>
        <end position="218"/>
    </location>
</feature>
<evidence type="ECO:0000259" key="3">
    <source>
        <dbReference type="SMART" id="SM00849"/>
    </source>
</evidence>
<evidence type="ECO:0000313" key="4">
    <source>
        <dbReference type="EMBL" id="MCB5198418.1"/>
    </source>
</evidence>
<organism evidence="4 5">
    <name type="scientific">Loktanella gaetbuli</name>
    <dbReference type="NCBI Taxonomy" id="2881335"/>
    <lineage>
        <taxon>Bacteria</taxon>
        <taxon>Pseudomonadati</taxon>
        <taxon>Pseudomonadota</taxon>
        <taxon>Alphaproteobacteria</taxon>
        <taxon>Rhodobacterales</taxon>
        <taxon>Roseobacteraceae</taxon>
        <taxon>Loktanella</taxon>
    </lineage>
</organism>
<dbReference type="SMART" id="SM00849">
    <property type="entry name" value="Lactamase_B"/>
    <property type="match status" value="1"/>
</dbReference>
<dbReference type="Proteomes" id="UP001138961">
    <property type="component" value="Unassembled WGS sequence"/>
</dbReference>
<dbReference type="PANTHER" id="PTHR43084">
    <property type="entry name" value="PERSULFIDE DIOXYGENASE ETHE1"/>
    <property type="match status" value="1"/>
</dbReference>
<dbReference type="PANTHER" id="PTHR43084:SF1">
    <property type="entry name" value="PERSULFIDE DIOXYGENASE ETHE1, MITOCHONDRIAL"/>
    <property type="match status" value="1"/>
</dbReference>
<dbReference type="SUPFAM" id="SSF56281">
    <property type="entry name" value="Metallo-hydrolase/oxidoreductase"/>
    <property type="match status" value="1"/>
</dbReference>
<gene>
    <name evidence="4" type="ORF">LGQ03_04120</name>
</gene>
<dbReference type="InterPro" id="IPR044528">
    <property type="entry name" value="POD-like_MBL-fold"/>
</dbReference>
<feature type="region of interest" description="Disordered" evidence="2">
    <location>
        <begin position="1"/>
        <end position="21"/>
    </location>
</feature>
<keyword evidence="1" id="KW-0479">Metal-binding</keyword>
<keyword evidence="5" id="KW-1185">Reference proteome</keyword>
<dbReference type="EMBL" id="JAJATZ010000002">
    <property type="protein sequence ID" value="MCB5198418.1"/>
    <property type="molecule type" value="Genomic_DNA"/>
</dbReference>
<comment type="caution">
    <text evidence="4">The sequence shown here is derived from an EMBL/GenBank/DDBJ whole genome shotgun (WGS) entry which is preliminary data.</text>
</comment>
<name>A0ABS8BRR9_9RHOB</name>
<proteinExistence type="predicted"/>
<evidence type="ECO:0000256" key="1">
    <source>
        <dbReference type="ARBA" id="ARBA00022723"/>
    </source>
</evidence>
<dbReference type="CDD" id="cd07724">
    <property type="entry name" value="POD-like_MBL-fold"/>
    <property type="match status" value="1"/>
</dbReference>